<accession>A0AAD9K3X4</accession>
<proteinExistence type="predicted"/>
<dbReference type="PANTHER" id="PTHR24083">
    <property type="entry name" value="NUCLEAR HORMONE RECEPTOR"/>
    <property type="match status" value="1"/>
</dbReference>
<reference evidence="11" key="1">
    <citation type="journal article" date="2023" name="Mol. Biol. Evol.">
        <title>Third-Generation Sequencing Reveals the Adaptive Role of the Epigenome in Three Deep-Sea Polychaetes.</title>
        <authorList>
            <person name="Perez M."/>
            <person name="Aroh O."/>
            <person name="Sun Y."/>
            <person name="Lan Y."/>
            <person name="Juniper S.K."/>
            <person name="Young C.R."/>
            <person name="Angers B."/>
            <person name="Qian P.Y."/>
        </authorList>
    </citation>
    <scope>NUCLEOTIDE SEQUENCE</scope>
    <source>
        <strain evidence="11">P08H-3</strain>
    </source>
</reference>
<keyword evidence="4" id="KW-0805">Transcription regulation</keyword>
<evidence type="ECO:0000313" key="12">
    <source>
        <dbReference type="Proteomes" id="UP001208570"/>
    </source>
</evidence>
<evidence type="ECO:0000256" key="5">
    <source>
        <dbReference type="ARBA" id="ARBA00023125"/>
    </source>
</evidence>
<evidence type="ECO:0000256" key="8">
    <source>
        <dbReference type="ARBA" id="ARBA00023242"/>
    </source>
</evidence>
<keyword evidence="8" id="KW-0539">Nucleus</keyword>
<dbReference type="GO" id="GO:0043565">
    <property type="term" value="F:sequence-specific DNA binding"/>
    <property type="evidence" value="ECO:0007669"/>
    <property type="project" value="InterPro"/>
</dbReference>
<feature type="region of interest" description="Disordered" evidence="9">
    <location>
        <begin position="1"/>
        <end position="75"/>
    </location>
</feature>
<keyword evidence="1" id="KW-0479">Metal-binding</keyword>
<dbReference type="SMART" id="SM00399">
    <property type="entry name" value="ZnF_C4"/>
    <property type="match status" value="1"/>
</dbReference>
<keyword evidence="5" id="KW-0238">DNA-binding</keyword>
<dbReference type="Gene3D" id="3.30.50.10">
    <property type="entry name" value="Erythroid Transcription Factor GATA-1, subunit A"/>
    <property type="match status" value="1"/>
</dbReference>
<dbReference type="InterPro" id="IPR050274">
    <property type="entry name" value="Nuclear_hormone_rcpt_NR2"/>
</dbReference>
<dbReference type="PRINTS" id="PR00047">
    <property type="entry name" value="STROIDFINGER"/>
</dbReference>
<dbReference type="AlphaFoldDB" id="A0AAD9K3X4"/>
<evidence type="ECO:0000259" key="10">
    <source>
        <dbReference type="PROSITE" id="PS51030"/>
    </source>
</evidence>
<sequence>MRESRSPGGSCGSSSSGPPTPDPPSGHHSPPQSPLPLTTNRLTSSPVTVSAVGTPPPPLPGITPVTNGGPSYPGPVKRNSPGLSCVVCGDTSSGKHYGILACNGCSGFFKRSVRRKLIYR</sequence>
<keyword evidence="12" id="KW-1185">Reference proteome</keyword>
<keyword evidence="7" id="KW-0675">Receptor</keyword>
<dbReference type="Proteomes" id="UP001208570">
    <property type="component" value="Unassembled WGS sequence"/>
</dbReference>
<dbReference type="GO" id="GO:0003700">
    <property type="term" value="F:DNA-binding transcription factor activity"/>
    <property type="evidence" value="ECO:0007669"/>
    <property type="project" value="InterPro"/>
</dbReference>
<dbReference type="PROSITE" id="PS00031">
    <property type="entry name" value="NUCLEAR_REC_DBD_1"/>
    <property type="match status" value="1"/>
</dbReference>
<evidence type="ECO:0000256" key="9">
    <source>
        <dbReference type="SAM" id="MobiDB-lite"/>
    </source>
</evidence>
<evidence type="ECO:0000256" key="1">
    <source>
        <dbReference type="ARBA" id="ARBA00022723"/>
    </source>
</evidence>
<keyword evidence="3" id="KW-0862">Zinc</keyword>
<evidence type="ECO:0000256" key="3">
    <source>
        <dbReference type="ARBA" id="ARBA00022833"/>
    </source>
</evidence>
<evidence type="ECO:0000313" key="11">
    <source>
        <dbReference type="EMBL" id="KAK2164464.1"/>
    </source>
</evidence>
<protein>
    <recommendedName>
        <fullName evidence="10">Nuclear receptor domain-containing protein</fullName>
    </recommendedName>
</protein>
<dbReference type="GO" id="GO:0008270">
    <property type="term" value="F:zinc ion binding"/>
    <property type="evidence" value="ECO:0007669"/>
    <property type="project" value="UniProtKB-KW"/>
</dbReference>
<dbReference type="EMBL" id="JAODUP010000063">
    <property type="protein sequence ID" value="KAK2164464.1"/>
    <property type="molecule type" value="Genomic_DNA"/>
</dbReference>
<comment type="caution">
    <text evidence="11">The sequence shown here is derived from an EMBL/GenBank/DDBJ whole genome shotgun (WGS) entry which is preliminary data.</text>
</comment>
<evidence type="ECO:0000256" key="2">
    <source>
        <dbReference type="ARBA" id="ARBA00022771"/>
    </source>
</evidence>
<dbReference type="InterPro" id="IPR013088">
    <property type="entry name" value="Znf_NHR/GATA"/>
</dbReference>
<dbReference type="PROSITE" id="PS51030">
    <property type="entry name" value="NUCLEAR_REC_DBD_2"/>
    <property type="match status" value="1"/>
</dbReference>
<evidence type="ECO:0000256" key="4">
    <source>
        <dbReference type="ARBA" id="ARBA00023015"/>
    </source>
</evidence>
<keyword evidence="2" id="KW-0863">Zinc-finger</keyword>
<dbReference type="InterPro" id="IPR001628">
    <property type="entry name" value="Znf_hrmn_rcpt"/>
</dbReference>
<evidence type="ECO:0000256" key="7">
    <source>
        <dbReference type="ARBA" id="ARBA00023170"/>
    </source>
</evidence>
<feature type="domain" description="Nuclear receptor" evidence="10">
    <location>
        <begin position="82"/>
        <end position="120"/>
    </location>
</feature>
<feature type="compositionally biased region" description="Polar residues" evidence="9">
    <location>
        <begin position="37"/>
        <end position="48"/>
    </location>
</feature>
<organism evidence="11 12">
    <name type="scientific">Paralvinella palmiformis</name>
    <dbReference type="NCBI Taxonomy" id="53620"/>
    <lineage>
        <taxon>Eukaryota</taxon>
        <taxon>Metazoa</taxon>
        <taxon>Spiralia</taxon>
        <taxon>Lophotrochozoa</taxon>
        <taxon>Annelida</taxon>
        <taxon>Polychaeta</taxon>
        <taxon>Sedentaria</taxon>
        <taxon>Canalipalpata</taxon>
        <taxon>Terebellida</taxon>
        <taxon>Terebelliformia</taxon>
        <taxon>Alvinellidae</taxon>
        <taxon>Paralvinella</taxon>
    </lineage>
</organism>
<dbReference type="SUPFAM" id="SSF57716">
    <property type="entry name" value="Glucocorticoid receptor-like (DNA-binding domain)"/>
    <property type="match status" value="1"/>
</dbReference>
<dbReference type="Pfam" id="PF00105">
    <property type="entry name" value="zf-C4"/>
    <property type="match status" value="1"/>
</dbReference>
<gene>
    <name evidence="11" type="ORF">LSH36_63g07015</name>
</gene>
<keyword evidence="6" id="KW-0804">Transcription</keyword>
<name>A0AAD9K3X4_9ANNE</name>
<evidence type="ECO:0000256" key="6">
    <source>
        <dbReference type="ARBA" id="ARBA00023163"/>
    </source>
</evidence>
<feature type="compositionally biased region" description="Low complexity" evidence="9">
    <location>
        <begin position="1"/>
        <end position="17"/>
    </location>
</feature>